<sequence>MASLVAVVVAVAVVALATVAWRWLRCAAERREEVQRLAWLASEEVESAEREAYYYAHHGSPSWRTADVPPLWTAPEVASPRVQEEADPAVPAETSLKGSCAVCRTQTSFRCKRCKGVKYCTFKCQIVHWRQGHKDECHPQSVDARKDGTVKASSAKKRVECNSSCEESVVAGVEPAVKIKNSVAARPESSEENYVAKCLNDESKEMPFGKASNTTEDSELDNNMFRFSSVTEHAESADCSSFPTSGKACKVKGASVSENGSLPHIPADNSSSQADRSAVLESELEQSSRQVPSIDNLESSRNWPSMSTVDKISSTPSAHFAAGNPSKKADNLIEISARSERSVVVPNSLSTAKSLTMQQTAPKVVMHCPSESYELFVKLYNFDKVELHPFGLRNLGNSCYANVIIQCLAFTRPLTAYLLEGLHSKNCSKKEWCFLCEFERLIMEGNRGQSPLSPTGILSHLRDIGSSFGPGKQEDAHEFLRYAIDTMQSASIREANKAGVHKLSEETTLMQLMFGGYLRSKIKCTKCGVSSEQRERILDLSVEIDGDINTLEDALHRFTSKEILDGDNRYHCIRCKSYERAKKKLTISEAPNILTIALKRYQSGMFGKINKAIRFPEYLNLSSYMSTTDDYSPVYGLYAVVVHRDVNNAAFSGHYVCYVKDSQGKWHEMDDSQVKPVSLENVRSKCAYMLLYARCSPRAPSSLRKVIIGQDPSRPKRARQTLDPEPTGSKGGSYLSMHHGGQLCTDHVVYDHTYTVDTFDDSSYPVSDSTSPSGSSSLFSNSDAGSTGTLSSDSTDSTKNSGSKEEYDYIFGSSDQMYPVSTVVIPEEHELSCSRRSSLNPSSSTQYADQDEVETLHQLNHQASRGARNLGGENLSFFHTDQGKHQHSCSSSTRSCTNSTGKYSIAV</sequence>
<proteinExistence type="predicted"/>
<evidence type="ECO:0000313" key="1">
    <source>
        <dbReference type="EnsemblPlants" id="AVESA.00010b.r2.5AG0848870.3.CDS"/>
    </source>
</evidence>
<protein>
    <submittedName>
        <fullName evidence="1">Uncharacterized protein</fullName>
    </submittedName>
</protein>
<keyword evidence="2" id="KW-1185">Reference proteome</keyword>
<reference evidence="1" key="2">
    <citation type="submission" date="2025-09" db="UniProtKB">
        <authorList>
            <consortium name="EnsemblPlants"/>
        </authorList>
    </citation>
    <scope>IDENTIFICATION</scope>
</reference>
<accession>A0ACD5XM86</accession>
<dbReference type="EnsemblPlants" id="AVESA.00010b.r2.5AG0848870.3">
    <property type="protein sequence ID" value="AVESA.00010b.r2.5AG0848870.3.CDS"/>
    <property type="gene ID" value="AVESA.00010b.r2.5AG0848870"/>
</dbReference>
<dbReference type="Proteomes" id="UP001732700">
    <property type="component" value="Chromosome 5A"/>
</dbReference>
<name>A0ACD5XM86_AVESA</name>
<organism evidence="1 2">
    <name type="scientific">Avena sativa</name>
    <name type="common">Oat</name>
    <dbReference type="NCBI Taxonomy" id="4498"/>
    <lineage>
        <taxon>Eukaryota</taxon>
        <taxon>Viridiplantae</taxon>
        <taxon>Streptophyta</taxon>
        <taxon>Embryophyta</taxon>
        <taxon>Tracheophyta</taxon>
        <taxon>Spermatophyta</taxon>
        <taxon>Magnoliopsida</taxon>
        <taxon>Liliopsida</taxon>
        <taxon>Poales</taxon>
        <taxon>Poaceae</taxon>
        <taxon>BOP clade</taxon>
        <taxon>Pooideae</taxon>
        <taxon>Poodae</taxon>
        <taxon>Poeae</taxon>
        <taxon>Poeae Chloroplast Group 1 (Aveneae type)</taxon>
        <taxon>Aveninae</taxon>
        <taxon>Avena</taxon>
    </lineage>
</organism>
<reference evidence="1" key="1">
    <citation type="submission" date="2021-05" db="EMBL/GenBank/DDBJ databases">
        <authorList>
            <person name="Scholz U."/>
            <person name="Mascher M."/>
            <person name="Fiebig A."/>
        </authorList>
    </citation>
    <scope>NUCLEOTIDE SEQUENCE [LARGE SCALE GENOMIC DNA]</scope>
</reference>
<evidence type="ECO:0000313" key="2">
    <source>
        <dbReference type="Proteomes" id="UP001732700"/>
    </source>
</evidence>